<keyword evidence="2" id="KW-0812">Transmembrane</keyword>
<proteinExistence type="predicted"/>
<keyword evidence="4" id="KW-1185">Reference proteome</keyword>
<keyword evidence="1" id="KW-0175">Coiled coil</keyword>
<name>A0A409WMN9_9AGAR</name>
<keyword evidence="2" id="KW-0472">Membrane</keyword>
<comment type="caution">
    <text evidence="3">The sequence shown here is derived from an EMBL/GenBank/DDBJ whole genome shotgun (WGS) entry which is preliminary data.</text>
</comment>
<protein>
    <submittedName>
        <fullName evidence="3">Uncharacterized protein</fullName>
    </submittedName>
</protein>
<keyword evidence="2" id="KW-1133">Transmembrane helix</keyword>
<dbReference type="AlphaFoldDB" id="A0A409WMN9"/>
<dbReference type="Proteomes" id="UP000284842">
    <property type="component" value="Unassembled WGS sequence"/>
</dbReference>
<organism evidence="3 4">
    <name type="scientific">Panaeolus cyanescens</name>
    <dbReference type="NCBI Taxonomy" id="181874"/>
    <lineage>
        <taxon>Eukaryota</taxon>
        <taxon>Fungi</taxon>
        <taxon>Dikarya</taxon>
        <taxon>Basidiomycota</taxon>
        <taxon>Agaricomycotina</taxon>
        <taxon>Agaricomycetes</taxon>
        <taxon>Agaricomycetidae</taxon>
        <taxon>Agaricales</taxon>
        <taxon>Agaricineae</taxon>
        <taxon>Galeropsidaceae</taxon>
        <taxon>Panaeolus</taxon>
    </lineage>
</organism>
<feature type="transmembrane region" description="Helical" evidence="2">
    <location>
        <begin position="316"/>
        <end position="340"/>
    </location>
</feature>
<evidence type="ECO:0000256" key="1">
    <source>
        <dbReference type="SAM" id="Coils"/>
    </source>
</evidence>
<feature type="coiled-coil region" evidence="1">
    <location>
        <begin position="116"/>
        <end position="150"/>
    </location>
</feature>
<gene>
    <name evidence="3" type="ORF">CVT24_010238</name>
</gene>
<evidence type="ECO:0000313" key="3">
    <source>
        <dbReference type="EMBL" id="PPQ79721.1"/>
    </source>
</evidence>
<evidence type="ECO:0000313" key="4">
    <source>
        <dbReference type="Proteomes" id="UP000284842"/>
    </source>
</evidence>
<accession>A0A409WMN9</accession>
<feature type="transmembrane region" description="Helical" evidence="2">
    <location>
        <begin position="361"/>
        <end position="380"/>
    </location>
</feature>
<reference evidence="3 4" key="1">
    <citation type="journal article" date="2018" name="Evol. Lett.">
        <title>Horizontal gene cluster transfer increased hallucinogenic mushroom diversity.</title>
        <authorList>
            <person name="Reynolds H.T."/>
            <person name="Vijayakumar V."/>
            <person name="Gluck-Thaler E."/>
            <person name="Korotkin H.B."/>
            <person name="Matheny P.B."/>
            <person name="Slot J.C."/>
        </authorList>
    </citation>
    <scope>NUCLEOTIDE SEQUENCE [LARGE SCALE GENOMIC DNA]</scope>
    <source>
        <strain evidence="3 4">2629</strain>
    </source>
</reference>
<dbReference type="InParanoid" id="A0A409WMN9"/>
<sequence length="418" mass="47007">MPINSSDIDDPARDNAFSAKLRDLKLYFGQEQDVINQKLQDMQQQVSDHYLRSQRKLKEVATRQEQADEHFTSTIADFSDRLNAVEMHQRIVQSRESREKVHSDRSRAVPDGAAWTHDLTEKVQGLSKHVEKLERRADTLQDAIYATNELVLRTEDKIEEVEDQLKQGLMDVHQVLTHLESGAEERDEIQYQYEADPNSEASLNTTLTSPSLADELQKVDHHGSSALLAVSKGVEEDVNLSSGTGSSDLNSLHLVEESDNLDEVSQPLGVAPDDKVHDGGWKAFQRLSFIIIASIQPGSLNRRLRMFSIADTITQLGSYILALGIQTHLGIPATIVLGYLRHLIQMPHSLPLDHLRCYVLRFWNLGIVIVFLAVATIYLVHSPENSVSVGRRASPPGPRARRYERITGMQPHAYNRSS</sequence>
<dbReference type="EMBL" id="NHTK01005404">
    <property type="protein sequence ID" value="PPQ79721.1"/>
    <property type="molecule type" value="Genomic_DNA"/>
</dbReference>
<evidence type="ECO:0000256" key="2">
    <source>
        <dbReference type="SAM" id="Phobius"/>
    </source>
</evidence>